<dbReference type="RefSeq" id="WP_167673872.1">
    <property type="nucleotide sequence ID" value="NZ_JAATJS010000005.1"/>
</dbReference>
<dbReference type="EMBL" id="JAATJS010000005">
    <property type="protein sequence ID" value="NIX77957.1"/>
    <property type="molecule type" value="Genomic_DNA"/>
</dbReference>
<gene>
    <name evidence="2" type="ORF">HB375_15265</name>
</gene>
<feature type="domain" description="MoaF-like" evidence="1">
    <location>
        <begin position="9"/>
        <end position="103"/>
    </location>
</feature>
<evidence type="ECO:0000259" key="1">
    <source>
        <dbReference type="Pfam" id="PF22036"/>
    </source>
</evidence>
<sequence>MDAISFPLAGRIFEVNYGDLVATNDYHTDGQTLTYEITVGALKGNRATVSFEWRLLHDETYAISWQEADGATVVHIDDFSSARSLSFFTTRSGEFFRLEGKLRPLADADHD</sequence>
<evidence type="ECO:0000313" key="2">
    <source>
        <dbReference type="EMBL" id="NIX77957.1"/>
    </source>
</evidence>
<evidence type="ECO:0000313" key="3">
    <source>
        <dbReference type="Proteomes" id="UP000707352"/>
    </source>
</evidence>
<reference evidence="2 3" key="1">
    <citation type="submission" date="2020-03" db="EMBL/GenBank/DDBJ databases">
        <title>The genome sequence of Microvirga sp. c23x22.</title>
        <authorList>
            <person name="Zhang X."/>
        </authorList>
    </citation>
    <scope>NUCLEOTIDE SEQUENCE [LARGE SCALE GENOMIC DNA]</scope>
    <source>
        <strain evidence="3">c23x22</strain>
    </source>
</reference>
<dbReference type="InterPro" id="IPR012674">
    <property type="entry name" value="Calycin"/>
</dbReference>
<organism evidence="2 3">
    <name type="scientific">Microvirga terricola</name>
    <dbReference type="NCBI Taxonomy" id="2719797"/>
    <lineage>
        <taxon>Bacteria</taxon>
        <taxon>Pseudomonadati</taxon>
        <taxon>Pseudomonadota</taxon>
        <taxon>Alphaproteobacteria</taxon>
        <taxon>Hyphomicrobiales</taxon>
        <taxon>Methylobacteriaceae</taxon>
        <taxon>Microvirga</taxon>
    </lineage>
</organism>
<name>A0ABX0VDP2_9HYPH</name>
<keyword evidence="3" id="KW-1185">Reference proteome</keyword>
<comment type="caution">
    <text evidence="2">The sequence shown here is derived from an EMBL/GenBank/DDBJ whole genome shotgun (WGS) entry which is preliminary data.</text>
</comment>
<dbReference type="InterPro" id="IPR053892">
    <property type="entry name" value="MoaF-like"/>
</dbReference>
<proteinExistence type="predicted"/>
<protein>
    <submittedName>
        <fullName evidence="2">Adenylate cyclase</fullName>
    </submittedName>
</protein>
<dbReference type="Proteomes" id="UP000707352">
    <property type="component" value="Unassembled WGS sequence"/>
</dbReference>
<dbReference type="Pfam" id="PF22036">
    <property type="entry name" value="MoaF_like"/>
    <property type="match status" value="1"/>
</dbReference>
<dbReference type="Gene3D" id="2.40.128.20">
    <property type="match status" value="1"/>
</dbReference>
<accession>A0ABX0VDP2</accession>